<sequence>MRAVLLLIVFIFCITCALGTNSKAPLKAELIDQREGVREPSFKRPRFHLQGQSLDSSSSFFDNLYRTPNHNSIADLFPSSFRHGDGFPIQSRNSGQTSRSFWSGASSSKSSQLATVSYHPHGLHSKIADRAVAHMRTWFDPLLQLVGCNSFKIFTSFVAYIGFKNIVRQMALTCAQSLSDILLPCSRTVSGDVLGGLFVKTFDDLLQGVSLRTPENLIVELQMIQSSFFDNLFHIPMVMSHQTPSSLPSIADHAFAYIRTWFYLLQELTMCNRDEMLSRANAHVDVKKVVLSMASKFSQTLSVILRPWSRVVSDDSLKIYFAHIFDSKLKEVIWQTPENITAELQNIESSFFDDLPLRPSIMSDRSLSSLFDIADQASALVRTWFYPLQELAMRSGGAISSRFDEYRLAMDSVRKMGTTSAEILSDILQPWSCRVVGALLEQYFVKTFDAILVKVVSQAPENIMVELQNIRRSFVDNLPLLPMIASGCSRFCLQDILALT</sequence>
<keyword evidence="1" id="KW-0732">Signal</keyword>
<organism evidence="2">
    <name type="scientific">Spongospora subterranea</name>
    <dbReference type="NCBI Taxonomy" id="70186"/>
    <lineage>
        <taxon>Eukaryota</taxon>
        <taxon>Sar</taxon>
        <taxon>Rhizaria</taxon>
        <taxon>Endomyxa</taxon>
        <taxon>Phytomyxea</taxon>
        <taxon>Plasmodiophorida</taxon>
        <taxon>Plasmodiophoridae</taxon>
        <taxon>Spongospora</taxon>
    </lineage>
</organism>
<reference evidence="2" key="1">
    <citation type="submission" date="2015-04" db="EMBL/GenBank/DDBJ databases">
        <title>The genome sequence of the plant pathogenic Rhizarian Plasmodiophora brassicae reveals insights in its biotrophic life cycle and the origin of chitin synthesis.</title>
        <authorList>
            <person name="Schwelm A."/>
            <person name="Fogelqvist J."/>
            <person name="Knaust A."/>
            <person name="Julke S."/>
            <person name="Lilja T."/>
            <person name="Dhandapani V."/>
            <person name="Bonilla-Rosso G."/>
            <person name="Karlsson M."/>
            <person name="Shevchenko A."/>
            <person name="Choi S.R."/>
            <person name="Kim H.G."/>
            <person name="Park J.Y."/>
            <person name="Lim Y.P."/>
            <person name="Ludwig-Muller J."/>
            <person name="Dixelius C."/>
        </authorList>
    </citation>
    <scope>NUCLEOTIDE SEQUENCE</scope>
    <source>
        <tissue evidence="2">Potato root galls</tissue>
    </source>
</reference>
<evidence type="ECO:0000313" key="2">
    <source>
        <dbReference type="EMBL" id="CRZ10296.1"/>
    </source>
</evidence>
<accession>A0A0H5R969</accession>
<evidence type="ECO:0000256" key="1">
    <source>
        <dbReference type="SAM" id="SignalP"/>
    </source>
</evidence>
<feature type="chain" id="PRO_5005223197" evidence="1">
    <location>
        <begin position="20"/>
        <end position="500"/>
    </location>
</feature>
<dbReference type="AlphaFoldDB" id="A0A0H5R969"/>
<protein>
    <submittedName>
        <fullName evidence="2">Uncharacterized protein</fullName>
    </submittedName>
</protein>
<name>A0A0H5R969_9EUKA</name>
<proteinExistence type="predicted"/>
<dbReference type="EMBL" id="HACM01009854">
    <property type="protein sequence ID" value="CRZ10296.1"/>
    <property type="molecule type" value="Transcribed_RNA"/>
</dbReference>
<feature type="signal peptide" evidence="1">
    <location>
        <begin position="1"/>
        <end position="19"/>
    </location>
</feature>